<dbReference type="PROSITE" id="PS00455">
    <property type="entry name" value="AMP_BINDING"/>
    <property type="match status" value="1"/>
</dbReference>
<dbReference type="PROSITE" id="PS50075">
    <property type="entry name" value="CARRIER"/>
    <property type="match status" value="1"/>
</dbReference>
<keyword evidence="2" id="KW-0597">Phosphoprotein</keyword>
<dbReference type="InterPro" id="IPR045851">
    <property type="entry name" value="AMP-bd_C_sf"/>
</dbReference>
<comment type="caution">
    <text evidence="5">The sequence shown here is derived from an EMBL/GenBank/DDBJ whole genome shotgun (WGS) entry which is preliminary data.</text>
</comment>
<dbReference type="InterPro" id="IPR012728">
    <property type="entry name" value="Pls/PosA_C"/>
</dbReference>
<dbReference type="SUPFAM" id="SSF56801">
    <property type="entry name" value="Acetyl-CoA synthetase-like"/>
    <property type="match status" value="1"/>
</dbReference>
<organism evidence="5 6">
    <name type="scientific">Kutzneria buriramensis</name>
    <dbReference type="NCBI Taxonomy" id="1045776"/>
    <lineage>
        <taxon>Bacteria</taxon>
        <taxon>Bacillati</taxon>
        <taxon>Actinomycetota</taxon>
        <taxon>Actinomycetes</taxon>
        <taxon>Pseudonocardiales</taxon>
        <taxon>Pseudonocardiaceae</taxon>
        <taxon>Kutzneria</taxon>
    </lineage>
</organism>
<dbReference type="GO" id="GO:0044550">
    <property type="term" value="P:secondary metabolite biosynthetic process"/>
    <property type="evidence" value="ECO:0007669"/>
    <property type="project" value="TreeGrafter"/>
</dbReference>
<feature type="transmembrane region" description="Helical" evidence="3">
    <location>
        <begin position="1085"/>
        <end position="1114"/>
    </location>
</feature>
<dbReference type="Pfam" id="PF00501">
    <property type="entry name" value="AMP-binding"/>
    <property type="match status" value="2"/>
</dbReference>
<dbReference type="Gene3D" id="3.40.50.12780">
    <property type="entry name" value="N-terminal domain of ligase-like"/>
    <property type="match status" value="1"/>
</dbReference>
<keyword evidence="3" id="KW-1133">Transmembrane helix</keyword>
<keyword evidence="3" id="KW-0472">Membrane</keyword>
<feature type="transmembrane region" description="Helical" evidence="3">
    <location>
        <begin position="815"/>
        <end position="841"/>
    </location>
</feature>
<gene>
    <name evidence="5" type="ORF">BCF44_113354</name>
</gene>
<dbReference type="GO" id="GO:0031177">
    <property type="term" value="F:phosphopantetheine binding"/>
    <property type="evidence" value="ECO:0007669"/>
    <property type="project" value="InterPro"/>
</dbReference>
<keyword evidence="1" id="KW-0596">Phosphopantetheine</keyword>
<name>A0A3E0H7T2_9PSEU</name>
<dbReference type="SMART" id="SM00823">
    <property type="entry name" value="PKS_PP"/>
    <property type="match status" value="1"/>
</dbReference>
<evidence type="ECO:0000256" key="2">
    <source>
        <dbReference type="ARBA" id="ARBA00022553"/>
    </source>
</evidence>
<dbReference type="Pfam" id="PF00550">
    <property type="entry name" value="PP-binding"/>
    <property type="match status" value="1"/>
</dbReference>
<dbReference type="InterPro" id="IPR000873">
    <property type="entry name" value="AMP-dep_synth/lig_dom"/>
</dbReference>
<dbReference type="Gene3D" id="1.10.1200.10">
    <property type="entry name" value="ACP-like"/>
    <property type="match status" value="1"/>
</dbReference>
<feature type="transmembrane region" description="Helical" evidence="3">
    <location>
        <begin position="532"/>
        <end position="549"/>
    </location>
</feature>
<dbReference type="GO" id="GO:0005737">
    <property type="term" value="C:cytoplasm"/>
    <property type="evidence" value="ECO:0007669"/>
    <property type="project" value="TreeGrafter"/>
</dbReference>
<dbReference type="InterPro" id="IPR042099">
    <property type="entry name" value="ANL_N_sf"/>
</dbReference>
<feature type="transmembrane region" description="Helical" evidence="3">
    <location>
        <begin position="1048"/>
        <end position="1073"/>
    </location>
</feature>
<accession>A0A3E0H7T2</accession>
<evidence type="ECO:0000256" key="3">
    <source>
        <dbReference type="SAM" id="Phobius"/>
    </source>
</evidence>
<dbReference type="InterPro" id="IPR011004">
    <property type="entry name" value="Trimer_LpxA-like_sf"/>
</dbReference>
<evidence type="ECO:0000259" key="4">
    <source>
        <dbReference type="PROSITE" id="PS50075"/>
    </source>
</evidence>
<evidence type="ECO:0000256" key="1">
    <source>
        <dbReference type="ARBA" id="ARBA00022450"/>
    </source>
</evidence>
<dbReference type="InterPro" id="IPR009081">
    <property type="entry name" value="PP-bd_ACP"/>
</dbReference>
<dbReference type="PANTHER" id="PTHR45527:SF1">
    <property type="entry name" value="FATTY ACID SYNTHASE"/>
    <property type="match status" value="1"/>
</dbReference>
<keyword evidence="3" id="KW-0812">Transmembrane</keyword>
<sequence length="1267" mass="133802">MSDKPSGADQLLVDPDISSAAVYAARPAAPPRTLLDILDATAAACPDATALDDGTTLLSYGELCTRAGVVRDRLRAAGIGVGDRVGVRISSGTAELYLAILGVLGAGAAYVPVDVDDPPERAALVWTEADVTGVLTDGGALALRRPPVGRVETPGPEDDAWIIFTSGSTGTPKGVAVTHRNAAAFADAEARLFLPRDAIGPGDRVLAGLSVAFDASCEEMWLAWRNGACLVPAPRSLVKSGADLGEWLRRNWISAVSTVPTLAAMWPVEELGGVRLLIFGGEACPPDLAARFASGSREVWNTYGPTEATVVACAARLEAGEPVRIGLPLDGWQLAVVGVNGEPVEWGGTGELVIGGVGLARYLDVERDAQRFAPMPGLGWDRAYRTGDVVRAEREGLVFVGRDDDQVKIGGRRVELGEIDMALASVPGVAVAACAVQRTSTGSPVLVGYVVLEDGVGGVDRTLLARQLPPALVPRIVVLDDLPTRTSGKVDRKALPWPVDVVEQPLLEGAAGWVAEQWRQVLGIAVGEEDDFFGSGGASLAAAHLVSLLRKRCPRLSMTDIYQFPTVGEMAARIDELSATETSVRAVTPVPRAAGFVQALILLVLQTFAGLRWLVVLATLNDVVTALFGPQKWAPQLAWPIVACGWLMLVLLPGRVLTAVGLVRLLTLGIAPGRYPRGGGVHLRLWTADRVAAMNGIAAVSGTHWSARVARLLGCEVGRNVLLHSLPPLTGLGVFGDGAAIEPEADIAGVWVDGDEVEVGRIVIGAGARVGTRSTLLPGAVVETGFEVIAGTSTIVPAGDEWPAARVVSGGRLKYTAALLGLGLLPIVALVPGVVVTGLFVHGDGSLNQVLWNALEGVVPATLLTVTCYVGLHAALIRLCALGLREGTHPADGWRAWCAWLTAQLMATARGSLFPLYASLITPHWLRLSGARVGRRVEASTVLTLPRLLTVGDASFLADDALLAPYELRGGWMRLGRSSVGERAFVGNSGIVAGGSEVAESALVGVLATAPRETAPGSSWLGRPAIRLPRNAQAGDPSRTYRPPRRLVLARALVESCRLLPVLIAATLLELVMVLLEDLDVLDGVWWTCAVAGIVLLGAGLVACVLTTVSKWLLVGRFRRGQHPLWCSFVWRNELYDCFVEELAVPWLMRMCYGTPMLNVWLRSLGARIGHGVWCETHWLPETDLVGIEPGATVNRGTVVQTHLFHDRLMQLDEVRVGAGATIGPHSVVLPGSRTGDGVTLGPASLVMRGEEIPAGTRWRGNPVSAW</sequence>
<dbReference type="GO" id="GO:0043041">
    <property type="term" value="P:amino acid activation for nonribosomal peptide biosynthetic process"/>
    <property type="evidence" value="ECO:0007669"/>
    <property type="project" value="TreeGrafter"/>
</dbReference>
<dbReference type="AlphaFoldDB" id="A0A3E0H7T2"/>
<protein>
    <submittedName>
        <fullName evidence="5">Non-ribosomal peptide synthetase-like protein</fullName>
    </submittedName>
</protein>
<feature type="transmembrane region" description="Helical" evidence="3">
    <location>
        <begin position="593"/>
        <end position="617"/>
    </location>
</feature>
<dbReference type="PANTHER" id="PTHR45527">
    <property type="entry name" value="NONRIBOSOMAL PEPTIDE SYNTHETASE"/>
    <property type="match status" value="1"/>
</dbReference>
<dbReference type="SUPFAM" id="SSF47336">
    <property type="entry name" value="ACP-like"/>
    <property type="match status" value="1"/>
</dbReference>
<proteinExistence type="predicted"/>
<dbReference type="Gene3D" id="2.160.10.10">
    <property type="entry name" value="Hexapeptide repeat proteins"/>
    <property type="match status" value="1"/>
</dbReference>
<dbReference type="InterPro" id="IPR036736">
    <property type="entry name" value="ACP-like_sf"/>
</dbReference>
<dbReference type="CDD" id="cd05930">
    <property type="entry name" value="A_NRPS"/>
    <property type="match status" value="1"/>
</dbReference>
<feature type="transmembrane region" description="Helical" evidence="3">
    <location>
        <begin position="861"/>
        <end position="881"/>
    </location>
</feature>
<dbReference type="Proteomes" id="UP000256269">
    <property type="component" value="Unassembled WGS sequence"/>
</dbReference>
<dbReference type="OrthoDB" id="2472181at2"/>
<dbReference type="NCBIfam" id="TIGR02353">
    <property type="entry name" value="NRPS_term_dom"/>
    <property type="match status" value="1"/>
</dbReference>
<evidence type="ECO:0000313" key="5">
    <source>
        <dbReference type="EMBL" id="REH39499.1"/>
    </source>
</evidence>
<reference evidence="5 6" key="1">
    <citation type="submission" date="2018-08" db="EMBL/GenBank/DDBJ databases">
        <title>Genomic Encyclopedia of Archaeal and Bacterial Type Strains, Phase II (KMG-II): from individual species to whole genera.</title>
        <authorList>
            <person name="Goeker M."/>
        </authorList>
    </citation>
    <scope>NUCLEOTIDE SEQUENCE [LARGE SCALE GENOMIC DNA]</scope>
    <source>
        <strain evidence="5 6">DSM 45791</strain>
    </source>
</reference>
<dbReference type="InterPro" id="IPR020806">
    <property type="entry name" value="PKS_PP-bd"/>
</dbReference>
<evidence type="ECO:0000313" key="6">
    <source>
        <dbReference type="Proteomes" id="UP000256269"/>
    </source>
</evidence>
<dbReference type="EMBL" id="QUNO01000013">
    <property type="protein sequence ID" value="REH39499.1"/>
    <property type="molecule type" value="Genomic_DNA"/>
</dbReference>
<dbReference type="SUPFAM" id="SSF51161">
    <property type="entry name" value="Trimeric LpxA-like enzymes"/>
    <property type="match status" value="3"/>
</dbReference>
<dbReference type="Gene3D" id="3.30.300.30">
    <property type="match status" value="1"/>
</dbReference>
<feature type="transmembrane region" description="Helical" evidence="3">
    <location>
        <begin position="637"/>
        <end position="667"/>
    </location>
</feature>
<dbReference type="RefSeq" id="WP_116178799.1">
    <property type="nucleotide sequence ID" value="NZ_CP144375.1"/>
</dbReference>
<keyword evidence="6" id="KW-1185">Reference proteome</keyword>
<dbReference type="InterPro" id="IPR020845">
    <property type="entry name" value="AMP-binding_CS"/>
</dbReference>
<feature type="domain" description="Carrier" evidence="4">
    <location>
        <begin position="505"/>
        <end position="578"/>
    </location>
</feature>